<accession>A0ACC4DI49</accession>
<dbReference type="Proteomes" id="UP001638806">
    <property type="component" value="Unassembled WGS sequence"/>
</dbReference>
<organism evidence="1 2">
    <name type="scientific">Purpureocillium lilacinum</name>
    <name type="common">Paecilomyces lilacinus</name>
    <dbReference type="NCBI Taxonomy" id="33203"/>
    <lineage>
        <taxon>Eukaryota</taxon>
        <taxon>Fungi</taxon>
        <taxon>Dikarya</taxon>
        <taxon>Ascomycota</taxon>
        <taxon>Pezizomycotina</taxon>
        <taxon>Sordariomycetes</taxon>
        <taxon>Hypocreomycetidae</taxon>
        <taxon>Hypocreales</taxon>
        <taxon>Ophiocordycipitaceae</taxon>
        <taxon>Purpureocillium</taxon>
    </lineage>
</organism>
<evidence type="ECO:0000313" key="2">
    <source>
        <dbReference type="Proteomes" id="UP001638806"/>
    </source>
</evidence>
<gene>
    <name evidence="1" type="ORF">ACCO45_008901</name>
</gene>
<reference evidence="1" key="1">
    <citation type="submission" date="2024-12" db="EMBL/GenBank/DDBJ databases">
        <title>Comparative genomics and development of molecular markers within Purpureocillium lilacinum and among Purpureocillium species.</title>
        <authorList>
            <person name="Yeh Z.-Y."/>
            <person name="Ni N.-T."/>
            <person name="Lo P.-H."/>
            <person name="Mushyakhwo K."/>
            <person name="Lin C.-F."/>
            <person name="Nai Y.-S."/>
        </authorList>
    </citation>
    <scope>NUCLEOTIDE SEQUENCE</scope>
    <source>
        <strain evidence="1">NCHU-NPUST-175</strain>
    </source>
</reference>
<comment type="caution">
    <text evidence="1">The sequence shown here is derived from an EMBL/GenBank/DDBJ whole genome shotgun (WGS) entry which is preliminary data.</text>
</comment>
<sequence length="449" mass="49886">MTARYSSTARNLLEVSQRAGTGGGAADTDEADAEAAAALAQAQVSVTLQSAPRQRLRLVCPGRRRAGSRLRLTDRKHRRDKQTNQDRNGRLAGPRRRRVAWQPLPLALAIRDEICRCNDDACFWPQALTSKMRDVFKYSYSVHCTLREYQNMKVFKAGWGFLPAPDHPPACRRTGARGVRAWASYMPAQYPDKLQTVTPLSVAAQPPLHKKWVQGIGLAPARRQALAPPKLRVPRVPPSPASSPSHPQDASSPKSKTRTQHLHTGTWPAKPNQTPPSYLGSRYSTLPSRPRHSSIHLPPILQLPDRYRVLAGRSRCQTRIGSTATLNSNDVGRPAGIVDIRDAPPQHQPFVRRAVRDALVLCRVVSSRNRRSVPPHQRCPVLCRPPRRLSSWSGHQQGSRHSHRQERRRVSWNAGSSVESRRERGVIGLATIRGLGAQPPPAAVVHTLK</sequence>
<proteinExistence type="predicted"/>
<protein>
    <submittedName>
        <fullName evidence="1">Uncharacterized protein</fullName>
    </submittedName>
</protein>
<dbReference type="EMBL" id="JBGNUJ010000008">
    <property type="protein sequence ID" value="KAL3956055.1"/>
    <property type="molecule type" value="Genomic_DNA"/>
</dbReference>
<name>A0ACC4DI49_PURLI</name>
<keyword evidence="2" id="KW-1185">Reference proteome</keyword>
<evidence type="ECO:0000313" key="1">
    <source>
        <dbReference type="EMBL" id="KAL3956055.1"/>
    </source>
</evidence>